<keyword evidence="5 13" id="KW-0812">Transmembrane</keyword>
<name>A0A914XZ49_9BILA</name>
<dbReference type="GO" id="GO:0005886">
    <property type="term" value="C:plasma membrane"/>
    <property type="evidence" value="ECO:0007669"/>
    <property type="project" value="TreeGrafter"/>
</dbReference>
<evidence type="ECO:0000256" key="5">
    <source>
        <dbReference type="ARBA" id="ARBA00022692"/>
    </source>
</evidence>
<evidence type="ECO:0000256" key="1">
    <source>
        <dbReference type="ARBA" id="ARBA00004141"/>
    </source>
</evidence>
<keyword evidence="15" id="KW-1185">Reference proteome</keyword>
<dbReference type="InterPro" id="IPR001873">
    <property type="entry name" value="ENaC"/>
</dbReference>
<keyword evidence="9 14" id="KW-0472">Membrane</keyword>
<comment type="similarity">
    <text evidence="2 13">Belongs to the amiloride-sensitive sodium channel (TC 1.A.6) family.</text>
</comment>
<dbReference type="Gene3D" id="1.10.287.770">
    <property type="entry name" value="YojJ-like"/>
    <property type="match status" value="1"/>
</dbReference>
<reference evidence="16" key="1">
    <citation type="submission" date="2022-11" db="UniProtKB">
        <authorList>
            <consortium name="WormBaseParasite"/>
        </authorList>
    </citation>
    <scope>IDENTIFICATION</scope>
</reference>
<organism evidence="15 16">
    <name type="scientific">Panagrolaimus superbus</name>
    <dbReference type="NCBI Taxonomy" id="310955"/>
    <lineage>
        <taxon>Eukaryota</taxon>
        <taxon>Metazoa</taxon>
        <taxon>Ecdysozoa</taxon>
        <taxon>Nematoda</taxon>
        <taxon>Chromadorea</taxon>
        <taxon>Rhabditida</taxon>
        <taxon>Tylenchina</taxon>
        <taxon>Panagrolaimomorpha</taxon>
        <taxon>Panagrolaimoidea</taxon>
        <taxon>Panagrolaimidae</taxon>
        <taxon>Panagrolaimus</taxon>
    </lineage>
</organism>
<keyword evidence="12 13" id="KW-0407">Ion channel</keyword>
<evidence type="ECO:0000256" key="11">
    <source>
        <dbReference type="ARBA" id="ARBA00023201"/>
    </source>
</evidence>
<feature type="transmembrane region" description="Helical" evidence="14">
    <location>
        <begin position="191"/>
        <end position="218"/>
    </location>
</feature>
<keyword evidence="10" id="KW-0325">Glycoprotein</keyword>
<evidence type="ECO:0000313" key="15">
    <source>
        <dbReference type="Proteomes" id="UP000887577"/>
    </source>
</evidence>
<evidence type="ECO:0000256" key="2">
    <source>
        <dbReference type="ARBA" id="ARBA00007193"/>
    </source>
</evidence>
<keyword evidence="8 13" id="KW-0406">Ion transport</keyword>
<evidence type="ECO:0000256" key="9">
    <source>
        <dbReference type="ARBA" id="ARBA00023136"/>
    </source>
</evidence>
<evidence type="ECO:0000313" key="16">
    <source>
        <dbReference type="WBParaSite" id="PSU_v2.g12233.t1"/>
    </source>
</evidence>
<evidence type="ECO:0000256" key="3">
    <source>
        <dbReference type="ARBA" id="ARBA00022448"/>
    </source>
</evidence>
<dbReference type="GO" id="GO:0015280">
    <property type="term" value="F:ligand-gated sodium channel activity"/>
    <property type="evidence" value="ECO:0007669"/>
    <property type="project" value="TreeGrafter"/>
</dbReference>
<dbReference type="Proteomes" id="UP000887577">
    <property type="component" value="Unplaced"/>
</dbReference>
<evidence type="ECO:0000256" key="6">
    <source>
        <dbReference type="ARBA" id="ARBA00022989"/>
    </source>
</evidence>
<evidence type="ECO:0000256" key="13">
    <source>
        <dbReference type="RuleBase" id="RU000679"/>
    </source>
</evidence>
<evidence type="ECO:0000256" key="10">
    <source>
        <dbReference type="ARBA" id="ARBA00023180"/>
    </source>
</evidence>
<dbReference type="PRINTS" id="PR01078">
    <property type="entry name" value="AMINACHANNEL"/>
</dbReference>
<comment type="subcellular location">
    <subcellularLocation>
        <location evidence="1">Membrane</location>
        <topology evidence="1">Multi-pass membrane protein</topology>
    </subcellularLocation>
</comment>
<dbReference type="PANTHER" id="PTHR11690">
    <property type="entry name" value="AMILORIDE-SENSITIVE SODIUM CHANNEL-RELATED"/>
    <property type="match status" value="1"/>
</dbReference>
<keyword evidence="6 14" id="KW-1133">Transmembrane helix</keyword>
<evidence type="ECO:0000256" key="14">
    <source>
        <dbReference type="SAM" id="Phobius"/>
    </source>
</evidence>
<evidence type="ECO:0000256" key="12">
    <source>
        <dbReference type="ARBA" id="ARBA00023303"/>
    </source>
</evidence>
<evidence type="ECO:0000256" key="8">
    <source>
        <dbReference type="ARBA" id="ARBA00023065"/>
    </source>
</evidence>
<accession>A0A914XZ49</accession>
<keyword evidence="7" id="KW-0915">Sodium</keyword>
<dbReference type="Gene3D" id="1.10.287.820">
    <property type="entry name" value="Acid-sensing ion channel domain"/>
    <property type="match status" value="1"/>
</dbReference>
<dbReference type="PANTHER" id="PTHR11690:SF177">
    <property type="entry name" value="EGF-LIKE DOMAIN-CONTAINING PROTEIN"/>
    <property type="match status" value="1"/>
</dbReference>
<proteinExistence type="inferred from homology"/>
<sequence>MKKSDDKGEWDPEFFVDIRFGQYLNAYSRLSGKYGTCVKSLSEVGNYYYSGNYTSAGCFRGCYQDAVYEECGCMDPRYAMPEEMSACNMSVWDCVKRITEERGDASNWKDCKCPSPCSESQFESAYAKSSFPSYFFGCEGLKSDAIKYKYCMGNYTDMVYISVYVPRLTRKVFAETPAMSLTSFLSNVGGIAGLFIGFSMITIFDFAFLFIWIAWALCKKSEIKKE</sequence>
<dbReference type="Pfam" id="PF00858">
    <property type="entry name" value="ASC"/>
    <property type="match status" value="1"/>
</dbReference>
<evidence type="ECO:0000256" key="4">
    <source>
        <dbReference type="ARBA" id="ARBA00022461"/>
    </source>
</evidence>
<protein>
    <submittedName>
        <fullName evidence="16">Uncharacterized protein</fullName>
    </submittedName>
</protein>
<keyword evidence="4 13" id="KW-0894">Sodium channel</keyword>
<evidence type="ECO:0000256" key="7">
    <source>
        <dbReference type="ARBA" id="ARBA00023053"/>
    </source>
</evidence>
<dbReference type="WBParaSite" id="PSU_v2.g12233.t1">
    <property type="protein sequence ID" value="PSU_v2.g12233.t1"/>
    <property type="gene ID" value="PSU_v2.g12233"/>
</dbReference>
<keyword evidence="3 13" id="KW-0813">Transport</keyword>
<dbReference type="AlphaFoldDB" id="A0A914XZ49"/>
<keyword evidence="11 13" id="KW-0739">Sodium transport</keyword>